<dbReference type="GO" id="GO:0006072">
    <property type="term" value="P:glycerol-3-phosphate metabolic process"/>
    <property type="evidence" value="ECO:0007669"/>
    <property type="project" value="UniProtKB-UniRule"/>
</dbReference>
<dbReference type="Gene3D" id="3.50.50.60">
    <property type="entry name" value="FAD/NAD(P)-binding domain"/>
    <property type="match status" value="1"/>
</dbReference>
<dbReference type="GO" id="GO:0046872">
    <property type="term" value="F:metal ion binding"/>
    <property type="evidence" value="ECO:0007669"/>
    <property type="project" value="UniProtKB-KW"/>
</dbReference>
<evidence type="ECO:0000259" key="16">
    <source>
        <dbReference type="Pfam" id="PF01266"/>
    </source>
</evidence>
<keyword evidence="12 14" id="KW-0560">Oxidoreductase</keyword>
<dbReference type="Pfam" id="PF16901">
    <property type="entry name" value="DAO_C"/>
    <property type="match status" value="1"/>
</dbReference>
<comment type="cofactor">
    <cofactor evidence="1 14">
        <name>FAD</name>
        <dbReference type="ChEBI" id="CHEBI:57692"/>
    </cofactor>
</comment>
<evidence type="ECO:0000256" key="14">
    <source>
        <dbReference type="RuleBase" id="RU361217"/>
    </source>
</evidence>
<dbReference type="PROSITE" id="PS00978">
    <property type="entry name" value="FAD_G3PDH_2"/>
    <property type="match status" value="1"/>
</dbReference>
<evidence type="ECO:0000256" key="9">
    <source>
        <dbReference type="ARBA" id="ARBA00022827"/>
    </source>
</evidence>
<comment type="catalytic activity">
    <reaction evidence="14">
        <text>a quinone + sn-glycerol 3-phosphate = dihydroxyacetone phosphate + a quinol</text>
        <dbReference type="Rhea" id="RHEA:18977"/>
        <dbReference type="ChEBI" id="CHEBI:24646"/>
        <dbReference type="ChEBI" id="CHEBI:57597"/>
        <dbReference type="ChEBI" id="CHEBI:57642"/>
        <dbReference type="ChEBI" id="CHEBI:132124"/>
        <dbReference type="EC" id="1.1.5.3"/>
    </reaction>
</comment>
<name>A0A915KF14_ROMCU</name>
<dbReference type="Gene3D" id="1.10.8.870">
    <property type="entry name" value="Alpha-glycerophosphate oxidase, cap domain"/>
    <property type="match status" value="1"/>
</dbReference>
<feature type="domain" description="Alpha-glycerophosphate oxidase C-terminal" evidence="17">
    <location>
        <begin position="467"/>
        <end position="593"/>
    </location>
</feature>
<dbReference type="GO" id="GO:0005739">
    <property type="term" value="C:mitochondrion"/>
    <property type="evidence" value="ECO:0007669"/>
    <property type="project" value="UniProtKB-SubCell"/>
</dbReference>
<evidence type="ECO:0000256" key="5">
    <source>
        <dbReference type="ARBA" id="ARBA00013029"/>
    </source>
</evidence>
<dbReference type="PROSITE" id="PS00977">
    <property type="entry name" value="FAD_G3PDH_1"/>
    <property type="match status" value="1"/>
</dbReference>
<comment type="subcellular location">
    <subcellularLocation>
        <location evidence="2">Mitochondrion</location>
    </subcellularLocation>
</comment>
<keyword evidence="15" id="KW-1133">Transmembrane helix</keyword>
<dbReference type="AlphaFoldDB" id="A0A915KF14"/>
<evidence type="ECO:0000256" key="12">
    <source>
        <dbReference type="ARBA" id="ARBA00023002"/>
    </source>
</evidence>
<evidence type="ECO:0000256" key="2">
    <source>
        <dbReference type="ARBA" id="ARBA00004173"/>
    </source>
</evidence>
<dbReference type="FunFam" id="3.30.9.10:FF:000001">
    <property type="entry name" value="Glycerol-3-phosphate dehydrogenase"/>
    <property type="match status" value="1"/>
</dbReference>
<comment type="pathway">
    <text evidence="3">Polyol metabolism; glycerol degradation.</text>
</comment>
<dbReference type="FunFam" id="1.10.8.870:FF:000001">
    <property type="entry name" value="Glycerol-3-phosphate dehydrogenase"/>
    <property type="match status" value="1"/>
</dbReference>
<keyword evidence="9" id="KW-0274">FAD</keyword>
<keyword evidence="8" id="KW-0677">Repeat</keyword>
<feature type="domain" description="FAD dependent oxidoreductase" evidence="16">
    <location>
        <begin position="75"/>
        <end position="444"/>
    </location>
</feature>
<evidence type="ECO:0000256" key="6">
    <source>
        <dbReference type="ARBA" id="ARBA00022630"/>
    </source>
</evidence>
<keyword evidence="10" id="KW-0106">Calcium</keyword>
<dbReference type="Pfam" id="PF01266">
    <property type="entry name" value="DAO"/>
    <property type="match status" value="1"/>
</dbReference>
<evidence type="ECO:0000256" key="1">
    <source>
        <dbReference type="ARBA" id="ARBA00001974"/>
    </source>
</evidence>
<keyword evidence="11" id="KW-0809">Transit peptide</keyword>
<protein>
    <recommendedName>
        <fullName evidence="5 14">Glycerol-3-phosphate dehydrogenase</fullName>
        <ecNumber evidence="5 14">1.1.5.3</ecNumber>
    </recommendedName>
</protein>
<evidence type="ECO:0000256" key="10">
    <source>
        <dbReference type="ARBA" id="ARBA00022837"/>
    </source>
</evidence>
<evidence type="ECO:0000256" key="15">
    <source>
        <dbReference type="SAM" id="Phobius"/>
    </source>
</evidence>
<evidence type="ECO:0000256" key="3">
    <source>
        <dbReference type="ARBA" id="ARBA00004745"/>
    </source>
</evidence>
<evidence type="ECO:0000256" key="4">
    <source>
        <dbReference type="ARBA" id="ARBA00007330"/>
    </source>
</evidence>
<evidence type="ECO:0000256" key="8">
    <source>
        <dbReference type="ARBA" id="ARBA00022737"/>
    </source>
</evidence>
<evidence type="ECO:0000256" key="13">
    <source>
        <dbReference type="ARBA" id="ARBA00023128"/>
    </source>
</evidence>
<keyword evidence="15" id="KW-0472">Membrane</keyword>
<dbReference type="WBParaSite" id="nRc.2.0.1.t37312-RA">
    <property type="protein sequence ID" value="nRc.2.0.1.t37312-RA"/>
    <property type="gene ID" value="nRc.2.0.1.g37312"/>
</dbReference>
<sequence length="619" mass="68584">MSWTRLLKRSTFGLGIVCASVGGGWLIYDTIVESQWRKRLLNIAKADDNLNVRPTAPLPLRSDILEALKSTPEFDVLIIGGGATGSGCAVDAQTRGLSTALVEADDYSSGTSSRSTKLIHGGVRYLQSAIMKFDVEQYRMVKEALFERANLLEIAPHISSALPIMLPIYQWWKVPYYWIGIKMYDLVSGKRILKSSYYINKQKALELFPMLKKDRLVGALIYYDGQQNDSRMNLALILTAIRKGAQCANHVSVVNLLKKTDESTGKSLVAGARVRDELTGKEWDIKAKSVINATGAFCDQIRAMDNPESQKLVVPSQGVHIVLPGYYSPSQTGLLDPNTSDGRVIFFLPWENMTVAGTTDSPCEITRHPAPAERDVEFILGEVRNYLSKDITVRRGDVLSAWAGLRPLVRDPSKTSTAALARNHIIVVSDSNLVTIAGGKWTTYRHMAEETVDKVIEISKLEPKSPCVTPGLLLEGAHDFSPLLYIRLVQDYGLEVDVARNLAHTYGDRAYSVAKLAKLTGKRWPIVGARLHEELPYLEAEVLYAVKEYASTAVDVIARRLRLAFLNTYAAEQALPKVIDIMAKELKWDAKEKKVGMQGLPKGYLYLPFPTEGHGSLTA</sequence>
<dbReference type="SUPFAM" id="SSF54373">
    <property type="entry name" value="FAD-linked reductases, C-terminal domain"/>
    <property type="match status" value="1"/>
</dbReference>
<evidence type="ECO:0000313" key="19">
    <source>
        <dbReference type="WBParaSite" id="nRc.2.0.1.t37312-RA"/>
    </source>
</evidence>
<keyword evidence="18" id="KW-1185">Reference proteome</keyword>
<dbReference type="InterPro" id="IPR038299">
    <property type="entry name" value="DAO_C_sf"/>
</dbReference>
<reference evidence="19" key="1">
    <citation type="submission" date="2022-11" db="UniProtKB">
        <authorList>
            <consortium name="WormBaseParasite"/>
        </authorList>
    </citation>
    <scope>IDENTIFICATION</scope>
</reference>
<feature type="transmembrane region" description="Helical" evidence="15">
    <location>
        <begin position="12"/>
        <end position="28"/>
    </location>
</feature>
<keyword evidence="7" id="KW-0479">Metal-binding</keyword>
<evidence type="ECO:0000256" key="7">
    <source>
        <dbReference type="ARBA" id="ARBA00022723"/>
    </source>
</evidence>
<organism evidence="18 19">
    <name type="scientific">Romanomermis culicivorax</name>
    <name type="common">Nematode worm</name>
    <dbReference type="NCBI Taxonomy" id="13658"/>
    <lineage>
        <taxon>Eukaryota</taxon>
        <taxon>Metazoa</taxon>
        <taxon>Ecdysozoa</taxon>
        <taxon>Nematoda</taxon>
        <taxon>Enoplea</taxon>
        <taxon>Dorylaimia</taxon>
        <taxon>Mermithida</taxon>
        <taxon>Mermithoidea</taxon>
        <taxon>Mermithidae</taxon>
        <taxon>Romanomermis</taxon>
    </lineage>
</organism>
<dbReference type="GO" id="GO:0004368">
    <property type="term" value="F:glycerol-3-phosphate dehydrogenase (quinone) activity"/>
    <property type="evidence" value="ECO:0007669"/>
    <property type="project" value="UniProtKB-EC"/>
</dbReference>
<evidence type="ECO:0000256" key="11">
    <source>
        <dbReference type="ARBA" id="ARBA00022946"/>
    </source>
</evidence>
<dbReference type="PRINTS" id="PR01001">
    <property type="entry name" value="FADG3PDH"/>
</dbReference>
<keyword evidence="6 14" id="KW-0285">Flavoprotein</keyword>
<accession>A0A915KF14</accession>
<evidence type="ECO:0000259" key="17">
    <source>
        <dbReference type="Pfam" id="PF16901"/>
    </source>
</evidence>
<dbReference type="InterPro" id="IPR036188">
    <property type="entry name" value="FAD/NAD-bd_sf"/>
</dbReference>
<dbReference type="OMA" id="PHIVKPM"/>
<keyword evidence="13" id="KW-0496">Mitochondrion</keyword>
<dbReference type="InterPro" id="IPR031656">
    <property type="entry name" value="DAO_C"/>
</dbReference>
<dbReference type="EC" id="1.1.5.3" evidence="5 14"/>
<keyword evidence="15" id="KW-0812">Transmembrane</keyword>
<comment type="similarity">
    <text evidence="4 14">Belongs to the FAD-dependent glycerol-3-phosphate dehydrogenase family.</text>
</comment>
<evidence type="ECO:0000313" key="18">
    <source>
        <dbReference type="Proteomes" id="UP000887565"/>
    </source>
</evidence>
<dbReference type="Proteomes" id="UP000887565">
    <property type="component" value="Unplaced"/>
</dbReference>
<dbReference type="InterPro" id="IPR006076">
    <property type="entry name" value="FAD-dep_OxRdtase"/>
</dbReference>
<dbReference type="PANTHER" id="PTHR11985:SF15">
    <property type="entry name" value="GLYCEROL-3-PHOSPHATE DEHYDROGENASE, MITOCHONDRIAL"/>
    <property type="match status" value="1"/>
</dbReference>
<dbReference type="PANTHER" id="PTHR11985">
    <property type="entry name" value="GLYCEROL-3-PHOSPHATE DEHYDROGENASE"/>
    <property type="match status" value="1"/>
</dbReference>
<proteinExistence type="inferred from homology"/>
<dbReference type="SUPFAM" id="SSF51905">
    <property type="entry name" value="FAD/NAD(P)-binding domain"/>
    <property type="match status" value="1"/>
</dbReference>
<dbReference type="InterPro" id="IPR000447">
    <property type="entry name" value="G3P_DH_FAD-dep"/>
</dbReference>
<dbReference type="Gene3D" id="3.30.9.10">
    <property type="entry name" value="D-Amino Acid Oxidase, subunit A, domain 2"/>
    <property type="match status" value="1"/>
</dbReference>